<evidence type="ECO:0000256" key="1">
    <source>
        <dbReference type="SAM" id="MobiDB-lite"/>
    </source>
</evidence>
<dbReference type="OrthoDB" id="425658at2759"/>
<feature type="region of interest" description="Disordered" evidence="1">
    <location>
        <begin position="103"/>
        <end position="141"/>
    </location>
</feature>
<dbReference type="EMBL" id="CAJNNV010004556">
    <property type="protein sequence ID" value="CAE8590916.1"/>
    <property type="molecule type" value="Genomic_DNA"/>
</dbReference>
<dbReference type="InterPro" id="IPR011990">
    <property type="entry name" value="TPR-like_helical_dom_sf"/>
</dbReference>
<evidence type="ECO:0000313" key="3">
    <source>
        <dbReference type="Proteomes" id="UP000654075"/>
    </source>
</evidence>
<evidence type="ECO:0000313" key="2">
    <source>
        <dbReference type="EMBL" id="CAE8590916.1"/>
    </source>
</evidence>
<reference evidence="2" key="1">
    <citation type="submission" date="2021-02" db="EMBL/GenBank/DDBJ databases">
        <authorList>
            <person name="Dougan E. K."/>
            <person name="Rhodes N."/>
            <person name="Thang M."/>
            <person name="Chan C."/>
        </authorList>
    </citation>
    <scope>NUCLEOTIDE SEQUENCE</scope>
</reference>
<protein>
    <submittedName>
        <fullName evidence="2">Uncharacterized protein</fullName>
    </submittedName>
</protein>
<dbReference type="InterPro" id="IPR002885">
    <property type="entry name" value="PPR_rpt"/>
</dbReference>
<sequence length="156" mass="17141">MWLKKMLSAGACAQRRDIERAETWLERMLADGLQADEVSSSSIIKACVHKGELDLAGYWLERMAAAGLTGNEVAGACLQAGDEELLIRWRALMKLESRVVPNKEISRPSPPSTCTAHFEDPPPDPSLAGTCGGETRGENSSWRTSYCTNYQISGFY</sequence>
<dbReference type="Proteomes" id="UP000654075">
    <property type="component" value="Unassembled WGS sequence"/>
</dbReference>
<dbReference type="Gene3D" id="1.25.40.10">
    <property type="entry name" value="Tetratricopeptide repeat domain"/>
    <property type="match status" value="1"/>
</dbReference>
<accession>A0A813DSN5</accession>
<name>A0A813DSN5_POLGL</name>
<comment type="caution">
    <text evidence="2">The sequence shown here is derived from an EMBL/GenBank/DDBJ whole genome shotgun (WGS) entry which is preliminary data.</text>
</comment>
<dbReference type="Pfam" id="PF01535">
    <property type="entry name" value="PPR"/>
    <property type="match status" value="2"/>
</dbReference>
<dbReference type="AlphaFoldDB" id="A0A813DSN5"/>
<gene>
    <name evidence="2" type="ORF">PGLA1383_LOCUS9621</name>
</gene>
<organism evidence="2 3">
    <name type="scientific">Polarella glacialis</name>
    <name type="common">Dinoflagellate</name>
    <dbReference type="NCBI Taxonomy" id="89957"/>
    <lineage>
        <taxon>Eukaryota</taxon>
        <taxon>Sar</taxon>
        <taxon>Alveolata</taxon>
        <taxon>Dinophyceae</taxon>
        <taxon>Suessiales</taxon>
        <taxon>Suessiaceae</taxon>
        <taxon>Polarella</taxon>
    </lineage>
</organism>
<keyword evidence="3" id="KW-1185">Reference proteome</keyword>
<proteinExistence type="predicted"/>